<evidence type="ECO:0000313" key="1">
    <source>
        <dbReference type="Proteomes" id="UP000887540"/>
    </source>
</evidence>
<evidence type="ECO:0000313" key="2">
    <source>
        <dbReference type="WBParaSite" id="ACRNAN_Path_1400.g5493.t1"/>
    </source>
</evidence>
<reference evidence="2" key="1">
    <citation type="submission" date="2022-11" db="UniProtKB">
        <authorList>
            <consortium name="WormBaseParasite"/>
        </authorList>
    </citation>
    <scope>IDENTIFICATION</scope>
</reference>
<sequence>MKKLRVSYFLLGLMNMGLKFNLPLNELVKIPLITAGNIAIASEACLISSTFHILISLGQLKKGIKKQSKLFGKDC</sequence>
<dbReference type="Proteomes" id="UP000887540">
    <property type="component" value="Unplaced"/>
</dbReference>
<name>A0A914C054_9BILA</name>
<dbReference type="WBParaSite" id="ACRNAN_Path_1400.g5493.t1">
    <property type="protein sequence ID" value="ACRNAN_Path_1400.g5493.t1"/>
    <property type="gene ID" value="ACRNAN_Path_1400.g5493"/>
</dbReference>
<proteinExistence type="predicted"/>
<dbReference type="AlphaFoldDB" id="A0A914C054"/>
<keyword evidence="1" id="KW-1185">Reference proteome</keyword>
<accession>A0A914C054</accession>
<organism evidence="1 2">
    <name type="scientific">Acrobeloides nanus</name>
    <dbReference type="NCBI Taxonomy" id="290746"/>
    <lineage>
        <taxon>Eukaryota</taxon>
        <taxon>Metazoa</taxon>
        <taxon>Ecdysozoa</taxon>
        <taxon>Nematoda</taxon>
        <taxon>Chromadorea</taxon>
        <taxon>Rhabditida</taxon>
        <taxon>Tylenchina</taxon>
        <taxon>Cephalobomorpha</taxon>
        <taxon>Cephaloboidea</taxon>
        <taxon>Cephalobidae</taxon>
        <taxon>Acrobeloides</taxon>
    </lineage>
</organism>
<protein>
    <submittedName>
        <fullName evidence="2">Uncharacterized protein</fullName>
    </submittedName>
</protein>